<evidence type="ECO:0008006" key="3">
    <source>
        <dbReference type="Google" id="ProtNLM"/>
    </source>
</evidence>
<dbReference type="EMBL" id="BAAAVA010000009">
    <property type="protein sequence ID" value="GAA2915108.1"/>
    <property type="molecule type" value="Genomic_DNA"/>
</dbReference>
<accession>A0ABN3WI11</accession>
<gene>
    <name evidence="1" type="ORF">GCM10010478_12730</name>
</gene>
<evidence type="ECO:0000313" key="1">
    <source>
        <dbReference type="EMBL" id="GAA2915108.1"/>
    </source>
</evidence>
<proteinExistence type="predicted"/>
<dbReference type="Proteomes" id="UP001501423">
    <property type="component" value="Unassembled WGS sequence"/>
</dbReference>
<organism evidence="1 2">
    <name type="scientific">Streptomyces erythrogriseus</name>
    <dbReference type="NCBI Taxonomy" id="284027"/>
    <lineage>
        <taxon>Bacteria</taxon>
        <taxon>Bacillati</taxon>
        <taxon>Actinomycetota</taxon>
        <taxon>Actinomycetes</taxon>
        <taxon>Kitasatosporales</taxon>
        <taxon>Streptomycetaceae</taxon>
        <taxon>Streptomyces</taxon>
        <taxon>Streptomyces griseoincarnatus group</taxon>
    </lineage>
</organism>
<protein>
    <recommendedName>
        <fullName evidence="3">N-acetylmuramoyl-L-alanine amidase domain-containing protein</fullName>
    </recommendedName>
</protein>
<name>A0ABN3WI11_9ACTN</name>
<comment type="caution">
    <text evidence="1">The sequence shown here is derived from an EMBL/GenBank/DDBJ whole genome shotgun (WGS) entry which is preliminary data.</text>
</comment>
<evidence type="ECO:0000313" key="2">
    <source>
        <dbReference type="Proteomes" id="UP001501423"/>
    </source>
</evidence>
<dbReference type="RefSeq" id="WP_308430266.1">
    <property type="nucleotide sequence ID" value="NZ_BAAAVA010000009.1"/>
</dbReference>
<keyword evidence="2" id="KW-1185">Reference proteome</keyword>
<reference evidence="1 2" key="1">
    <citation type="journal article" date="2019" name="Int. J. Syst. Evol. Microbiol.">
        <title>The Global Catalogue of Microorganisms (GCM) 10K type strain sequencing project: providing services to taxonomists for standard genome sequencing and annotation.</title>
        <authorList>
            <consortium name="The Broad Institute Genomics Platform"/>
            <consortium name="The Broad Institute Genome Sequencing Center for Infectious Disease"/>
            <person name="Wu L."/>
            <person name="Ma J."/>
        </authorList>
    </citation>
    <scope>NUCLEOTIDE SEQUENCE [LARGE SCALE GENOMIC DNA]</scope>
    <source>
        <strain evidence="1 2">JCM 9650</strain>
    </source>
</reference>
<sequence>MSTGPQRYPGASTAYWYQNRFGGDLQEVNVVVLHTTEGTNLPSYGGGSSAPNLTLVPDFKTKGLKAYQHFDFDRSSRALVNLSGGVETNTCNVTQVELVGTCDPATHAKWKKAGYSYIYWPEAPDWALQDVADLLAWAHKNHGVPLNGPRTWKAYPASYGSGNGVRMSFSQWNSFKGVCGHQHVSENLHGDPGALGFDRILELANGQPAVSQPEYEPFPGASFFMAGSRPALGKSSPIFTAMGKRLVAVGCGKYKAGPGPILGQGGRGFV</sequence>